<dbReference type="Proteomes" id="UP001164794">
    <property type="component" value="Chromosome"/>
</dbReference>
<dbReference type="PANTHER" id="PTHR22916:SF3">
    <property type="entry name" value="UDP-GLCNAC:BETAGAL BETA-1,3-N-ACETYLGLUCOSAMINYLTRANSFERASE-LIKE PROTEIN 1"/>
    <property type="match status" value="1"/>
</dbReference>
<dbReference type="InterPro" id="IPR029044">
    <property type="entry name" value="Nucleotide-diphossugar_trans"/>
</dbReference>
<gene>
    <name evidence="2" type="ORF">NB645_04285</name>
</gene>
<keyword evidence="3" id="KW-1185">Reference proteome</keyword>
<evidence type="ECO:0000313" key="2">
    <source>
        <dbReference type="EMBL" id="WAV97951.1"/>
    </source>
</evidence>
<feature type="domain" description="Glycosyltransferase 2-like" evidence="1">
    <location>
        <begin position="50"/>
        <end position="182"/>
    </location>
</feature>
<proteinExistence type="predicted"/>
<dbReference type="Pfam" id="PF00535">
    <property type="entry name" value="Glycos_transf_2"/>
    <property type="match status" value="1"/>
</dbReference>
<accession>A0ABY7JKI3</accession>
<dbReference type="Gene3D" id="3.90.550.10">
    <property type="entry name" value="Spore Coat Polysaccharide Biosynthesis Protein SpsA, Chain A"/>
    <property type="match status" value="1"/>
</dbReference>
<dbReference type="SUPFAM" id="SSF53448">
    <property type="entry name" value="Nucleotide-diphospho-sugar transferases"/>
    <property type="match status" value="1"/>
</dbReference>
<dbReference type="InterPro" id="IPR001173">
    <property type="entry name" value="Glyco_trans_2-like"/>
</dbReference>
<reference evidence="2" key="1">
    <citation type="journal article" date="2022" name="Front. Microbiol.">
        <title>New perspectives on an old grouping: The genomic and phenotypic variability of Oxalobacter formigenes and the implications for calcium oxalate stone prevention.</title>
        <authorList>
            <person name="Chmiel J.A."/>
            <person name="Carr C."/>
            <person name="Stuivenberg G.A."/>
            <person name="Venema R."/>
            <person name="Chanyi R.M."/>
            <person name="Al K.F."/>
            <person name="Giguere D."/>
            <person name="Say H."/>
            <person name="Akouris P.P."/>
            <person name="Dominguez Romero S.A."/>
            <person name="Kwong A."/>
            <person name="Tai V."/>
            <person name="Koval S.F."/>
            <person name="Razvi H."/>
            <person name="Bjazevic J."/>
            <person name="Burton J.P."/>
        </authorList>
    </citation>
    <scope>NUCLEOTIDE SEQUENCE</scope>
    <source>
        <strain evidence="2">HOxNP-1</strain>
    </source>
</reference>
<evidence type="ECO:0000313" key="3">
    <source>
        <dbReference type="Proteomes" id="UP001164794"/>
    </source>
</evidence>
<dbReference type="EMBL" id="CP098248">
    <property type="protein sequence ID" value="WAV97951.1"/>
    <property type="molecule type" value="Genomic_DNA"/>
</dbReference>
<dbReference type="RefSeq" id="WP_269265546.1">
    <property type="nucleotide sequence ID" value="NZ_CP098248.1"/>
</dbReference>
<evidence type="ECO:0000259" key="1">
    <source>
        <dbReference type="Pfam" id="PF00535"/>
    </source>
</evidence>
<sequence length="385" mass="45171">MYNTLYHLRPALQVAQLPFSATVWNSRINQPVVIVMSTSVTQSTRPNIAIILPVYNAVPYLRECLDTIVAQTYKHFTVFAIDDGSTDESGSILDEYAARDSRFRVTHQKNGGISFARNTALDQIREAACFDYVGFIDNDDIIMADYLEKFVRVINEYHPELAFCCYQRFTKSGYIKTDMPLPKAHNPYTQEDVKNRFFHKNGWAHPYMLRIEVWGSLFSFESIRDIRFDTSFKRGGEDLMFSRLILPKIRTAAYIDEILYFWRQRKSSASHMPDEAPDFEEAIQRTHNMEDEAPTDTYETSKQNLLVSCVWNSLIHIVKSGNPFPRKDFNYLLDFIKNHVSSDSLDKRRKRYMKMLFWPLPILKIYFRYIRISSNKTKKFADFFD</sequence>
<dbReference type="PANTHER" id="PTHR22916">
    <property type="entry name" value="GLYCOSYLTRANSFERASE"/>
    <property type="match status" value="1"/>
</dbReference>
<organism evidence="2 3">
    <name type="scientific">Oxalobacter aliiformigenes</name>
    <dbReference type="NCBI Taxonomy" id="2946593"/>
    <lineage>
        <taxon>Bacteria</taxon>
        <taxon>Pseudomonadati</taxon>
        <taxon>Pseudomonadota</taxon>
        <taxon>Betaproteobacteria</taxon>
        <taxon>Burkholderiales</taxon>
        <taxon>Oxalobacteraceae</taxon>
        <taxon>Oxalobacter</taxon>
    </lineage>
</organism>
<name>A0ABY7JKI3_9BURK</name>
<protein>
    <submittedName>
        <fullName evidence="2">Glycosyltransferase</fullName>
    </submittedName>
</protein>